<comment type="caution">
    <text evidence="1">The sequence shown here is derived from an EMBL/GenBank/DDBJ whole genome shotgun (WGS) entry which is preliminary data.</text>
</comment>
<dbReference type="AlphaFoldDB" id="A0A645GZV8"/>
<accession>A0A645GZV8</accession>
<name>A0A645GZV8_9ZZZZ</name>
<gene>
    <name evidence="1" type="ORF">SDC9_176614</name>
</gene>
<dbReference type="EMBL" id="VSSQ01079726">
    <property type="protein sequence ID" value="MPN29163.1"/>
    <property type="molecule type" value="Genomic_DNA"/>
</dbReference>
<evidence type="ECO:0000313" key="1">
    <source>
        <dbReference type="EMBL" id="MPN29163.1"/>
    </source>
</evidence>
<sequence>MWNIFGGKVWDMKEEENIRPWYYAWSLMCKYFPSGSDILTLCNIVDKDIKVVAAVKDGKLTIALLNLSTEKKAVNVNLPKAIKNASMYTYKKDTGAKGYSLDPVRSGLTAEKVLKTDIAANSLLVVTEL</sequence>
<reference evidence="1" key="1">
    <citation type="submission" date="2019-08" db="EMBL/GenBank/DDBJ databases">
        <authorList>
            <person name="Kucharzyk K."/>
            <person name="Murdoch R.W."/>
            <person name="Higgins S."/>
            <person name="Loffler F."/>
        </authorList>
    </citation>
    <scope>NUCLEOTIDE SEQUENCE</scope>
</reference>
<organism evidence="1">
    <name type="scientific">bioreactor metagenome</name>
    <dbReference type="NCBI Taxonomy" id="1076179"/>
    <lineage>
        <taxon>unclassified sequences</taxon>
        <taxon>metagenomes</taxon>
        <taxon>ecological metagenomes</taxon>
    </lineage>
</organism>
<protein>
    <submittedName>
        <fullName evidence="1">Uncharacterized protein</fullName>
    </submittedName>
</protein>
<proteinExistence type="predicted"/>